<proteinExistence type="predicted"/>
<protein>
    <submittedName>
        <fullName evidence="1">DUF177 domain-containing protein</fullName>
    </submittedName>
</protein>
<dbReference type="InterPro" id="IPR003772">
    <property type="entry name" value="YceD"/>
</dbReference>
<dbReference type="Pfam" id="PF02620">
    <property type="entry name" value="YceD"/>
    <property type="match status" value="1"/>
</dbReference>
<keyword evidence="2" id="KW-1185">Reference proteome</keyword>
<name>A0ABV6SDG7_9SPHN</name>
<organism evidence="1 2">
    <name type="scientific">Novosphingobium clariflavum</name>
    <dbReference type="NCBI Taxonomy" id="2029884"/>
    <lineage>
        <taxon>Bacteria</taxon>
        <taxon>Pseudomonadati</taxon>
        <taxon>Pseudomonadota</taxon>
        <taxon>Alphaproteobacteria</taxon>
        <taxon>Sphingomonadales</taxon>
        <taxon>Sphingomonadaceae</taxon>
        <taxon>Novosphingobium</taxon>
    </lineage>
</organism>
<evidence type="ECO:0000313" key="1">
    <source>
        <dbReference type="EMBL" id="MFC0687016.1"/>
    </source>
</evidence>
<sequence>MSALPPSPDSAPDAAPEFSRRLDIRQVESKPGHFEANAAERAALAMRFGLVRIDSLAADLALTRNDRQVEARGTLKAAFVQSCAISAEDLPVSVEEPVFFRFVPETDDHTPDEEVELTADDLDEIEYTGTHIDIGEAVAQSLALAIDPFLTGPNADAARLAAGIGTPEDNGAFAALKGLKLGK</sequence>
<reference evidence="1 2" key="1">
    <citation type="submission" date="2024-09" db="EMBL/GenBank/DDBJ databases">
        <authorList>
            <person name="Sun Q."/>
            <person name="Mori K."/>
        </authorList>
    </citation>
    <scope>NUCLEOTIDE SEQUENCE [LARGE SCALE GENOMIC DNA]</scope>
    <source>
        <strain evidence="1 2">CICC 11035S</strain>
    </source>
</reference>
<dbReference type="EMBL" id="JBHLTM010000081">
    <property type="protein sequence ID" value="MFC0687016.1"/>
    <property type="molecule type" value="Genomic_DNA"/>
</dbReference>
<evidence type="ECO:0000313" key="2">
    <source>
        <dbReference type="Proteomes" id="UP001589858"/>
    </source>
</evidence>
<dbReference type="Proteomes" id="UP001589858">
    <property type="component" value="Unassembled WGS sequence"/>
</dbReference>
<gene>
    <name evidence="1" type="ORF">ACFFF8_20750</name>
</gene>
<accession>A0ABV6SDG7</accession>
<comment type="caution">
    <text evidence="1">The sequence shown here is derived from an EMBL/GenBank/DDBJ whole genome shotgun (WGS) entry which is preliminary data.</text>
</comment>
<dbReference type="RefSeq" id="WP_267221022.1">
    <property type="nucleotide sequence ID" value="NZ_JAPCWC010000009.1"/>
</dbReference>